<feature type="domain" description="DUF4806" evidence="2">
    <location>
        <begin position="205"/>
        <end position="278"/>
    </location>
</feature>
<evidence type="ECO:0000256" key="1">
    <source>
        <dbReference type="SAM" id="MobiDB-lite"/>
    </source>
</evidence>
<comment type="caution">
    <text evidence="3">The sequence shown here is derived from an EMBL/GenBank/DDBJ whole genome shotgun (WGS) entry which is preliminary data.</text>
</comment>
<dbReference type="OrthoDB" id="6278526at2759"/>
<dbReference type="EMBL" id="CAJVCH010488446">
    <property type="protein sequence ID" value="CAG7820736.1"/>
    <property type="molecule type" value="Genomic_DNA"/>
</dbReference>
<reference evidence="3" key="1">
    <citation type="submission" date="2021-06" db="EMBL/GenBank/DDBJ databases">
        <authorList>
            <person name="Hodson N. C."/>
            <person name="Mongue J. A."/>
            <person name="Jaron S. K."/>
        </authorList>
    </citation>
    <scope>NUCLEOTIDE SEQUENCE</scope>
</reference>
<dbReference type="AlphaFoldDB" id="A0A8J2PAA6"/>
<feature type="compositionally biased region" description="Basic and acidic residues" evidence="1">
    <location>
        <begin position="104"/>
        <end position="121"/>
    </location>
</feature>
<feature type="compositionally biased region" description="Polar residues" evidence="1">
    <location>
        <begin position="92"/>
        <end position="103"/>
    </location>
</feature>
<feature type="region of interest" description="Disordered" evidence="1">
    <location>
        <begin position="32"/>
        <end position="146"/>
    </location>
</feature>
<proteinExistence type="predicted"/>
<protein>
    <recommendedName>
        <fullName evidence="2">DUF4806 domain-containing protein</fullName>
    </recommendedName>
</protein>
<dbReference type="Pfam" id="PF16064">
    <property type="entry name" value="DUF4806"/>
    <property type="match status" value="1"/>
</dbReference>
<sequence>MVNPENKGWKDVIITEIHGCYNSVLEARKKSARVEKDIDTSDTNGKRKRIPNKMLHEHLWDISRNKSKTVPSSSSSSVISSGGNMSLPRMSPSHSGSPNQGSKPTEHVRNIAAQESHHVPSSDDDSSLEQHLQVVSAPGLRDSSSMSQDGFLNVRSLDKKFQQHVVSTLAYLKLRLDQIHENQVQIQERLSRSTSGHLPTITLSLPVKSLEDLGELEWKVTNNPEQYAELATRLDWVGGKNVRDCTFKTVQKVLTNEVACGLNWVGHNGKKGLKHYELSTIISNCIHGFFEKKDGNIASIESAMKDWLKAAPTRASNAAAKKNGNSVSN</sequence>
<name>A0A8J2PAA6_9HEXA</name>
<dbReference type="PANTHER" id="PTHR34153:SF2">
    <property type="entry name" value="SI:CH211-262H13.3-RELATED"/>
    <property type="match status" value="1"/>
</dbReference>
<keyword evidence="4" id="KW-1185">Reference proteome</keyword>
<organism evidence="3 4">
    <name type="scientific">Allacma fusca</name>
    <dbReference type="NCBI Taxonomy" id="39272"/>
    <lineage>
        <taxon>Eukaryota</taxon>
        <taxon>Metazoa</taxon>
        <taxon>Ecdysozoa</taxon>
        <taxon>Arthropoda</taxon>
        <taxon>Hexapoda</taxon>
        <taxon>Collembola</taxon>
        <taxon>Symphypleona</taxon>
        <taxon>Sminthuridae</taxon>
        <taxon>Allacma</taxon>
    </lineage>
</organism>
<dbReference type="PANTHER" id="PTHR34153">
    <property type="entry name" value="SI:CH211-262H13.3-RELATED-RELATED"/>
    <property type="match status" value="1"/>
</dbReference>
<dbReference type="InterPro" id="IPR032071">
    <property type="entry name" value="DUF4806"/>
</dbReference>
<feature type="compositionally biased region" description="Low complexity" evidence="1">
    <location>
        <begin position="68"/>
        <end position="86"/>
    </location>
</feature>
<evidence type="ECO:0000313" key="3">
    <source>
        <dbReference type="EMBL" id="CAG7820736.1"/>
    </source>
</evidence>
<evidence type="ECO:0000313" key="4">
    <source>
        <dbReference type="Proteomes" id="UP000708208"/>
    </source>
</evidence>
<accession>A0A8J2PAA6</accession>
<feature type="compositionally biased region" description="Basic and acidic residues" evidence="1">
    <location>
        <begin position="54"/>
        <end position="64"/>
    </location>
</feature>
<dbReference type="Proteomes" id="UP000708208">
    <property type="component" value="Unassembled WGS sequence"/>
</dbReference>
<evidence type="ECO:0000259" key="2">
    <source>
        <dbReference type="Pfam" id="PF16064"/>
    </source>
</evidence>
<gene>
    <name evidence="3" type="ORF">AFUS01_LOCUS31111</name>
</gene>